<accession>A0ABY6U7K2</accession>
<dbReference type="InterPro" id="IPR007685">
    <property type="entry name" value="RelA_SpoT"/>
</dbReference>
<feature type="domain" description="RelA/SpoT" evidence="3">
    <location>
        <begin position="141"/>
        <end position="279"/>
    </location>
</feature>
<dbReference type="Gene3D" id="3.30.460.10">
    <property type="entry name" value="Beta Polymerase, domain 2"/>
    <property type="match status" value="1"/>
</dbReference>
<sequence>MSSDDDAGFYARCFSCCFGGGRDEANRHQRPHQHSQPGSENEIDSQTPLLGPDNSTRASNYHGIAAAENPEVSTERSCSPLGLHDKLVHEFQHVSAHQPADEAFFDIWKKMKPHYEVMRRELERLLQHRLDDIPIRATISSRVKLNHSIEQSIHRRAEFGNKTYENPEQIFKDVHDLLGFRIVVDYPSGLEKSYAFLDQTFSIQKVNEFFPDREVGREWKPRFGAYHAKNYLVQMKTDLSNTELHTYNGVLFEIQVVSLGESLYNRLAHSLLYKRKGGNLSRQDEMVLDMSHGLALCYCISIAYMEDKLEDDSQGIQQRPDIPEAARMLALDNQDQKQYMIELTKLTPNIPNISEEHLPGSSRDGSTQARPDTDALFVKFLKSIGNISHDLRPQAEVWNEIREKLGLDDGAYKELLSSLKYEDMNKRKNQILYRHEETFEWIYWSDKNESLSFKHHANKVVVERAYSGNREGEDTLSTQKHRFSHYDFLRYENRIPWKKSKMNHSFIKWLREDRDQTYWVSGKPGSGKSILMKFIETDKRTREALQYWRSGCYIISHFLWKAGSKNQHSFTGLLCSLLHQVLWEETEAAMQLLRNRELKAKSYTTDWSVESLRKLLLYVLRHTTSSYLILLDGIDELSEPPEVIDEFFGFLKDLVALHQVKLCVSSRPERHFASKFGDCPQLQMQDLTSQDIEKYTVDQLCKLQANLDDESLSEIITIILEKAEGVFIWVYVVLADIRTLRKEYEESWDHILKHIDKLPKNLVQLYKSMWERLDNPDEMYVQKAARYFQWLKKIRHFEYDIEHFDVRKHEPSIAMLAIIANDEALESFITPDRVPYIDKWIELCQKTLNTLFQISGGLLEVTRTKGYFSDNGRISENVRKIVPWATTYVGFMHRTAVDFLESNEGKILFEKHELSDEEFLSVAVKAYLIFESCIPISDIPLRKIWNLIFKGKRGRKWDELAPMDHKLLLLTHRCAIDKQREILRPPPDMSYENHFLAQASGFGIYEFLEGFVDALDANKQESWVYLLIGAIKTKDGLYSFNTSWESRYPFIRDILRHHISPAIGITESPALSASADIMRAWRCFLTHEVSLQGSRAETVRAVNNTNAIIEEILELFIRLGVMVTAPNYLISRQHHEFRIPKIEKIRRLHENTTVYVEANDALLLQRLLMKTGGTSAFLRSKAQDAFAKPILGFDLYMSTQFFELEVKDNSQEEFIKWFFSEEEFSDNLFHGYKPKFLRQNGLFGRNYQDDDTLSNLKRINYNLSEANQAYECLHSQLEAHSRRDIS</sequence>
<evidence type="ECO:0000259" key="3">
    <source>
        <dbReference type="SMART" id="SM00954"/>
    </source>
</evidence>
<proteinExistence type="predicted"/>
<keyword evidence="5" id="KW-1185">Reference proteome</keyword>
<reference evidence="4 5" key="1">
    <citation type="submission" date="2019-06" db="EMBL/GenBank/DDBJ databases">
        <authorList>
            <person name="Broberg M."/>
        </authorList>
    </citation>
    <scope>NUCLEOTIDE SEQUENCE [LARGE SCALE GENOMIC DNA]</scope>
</reference>
<dbReference type="InterPro" id="IPR027417">
    <property type="entry name" value="P-loop_NTPase"/>
</dbReference>
<dbReference type="SMART" id="SM00954">
    <property type="entry name" value="RelA_SpoT"/>
    <property type="match status" value="1"/>
</dbReference>
<comment type="caution">
    <text evidence="4">The sequence shown here is derived from an EMBL/GenBank/DDBJ whole genome shotgun (WGS) entry which is preliminary data.</text>
</comment>
<organism evidence="4 5">
    <name type="scientific">Bionectria ochroleuca</name>
    <name type="common">Gliocladium roseum</name>
    <dbReference type="NCBI Taxonomy" id="29856"/>
    <lineage>
        <taxon>Eukaryota</taxon>
        <taxon>Fungi</taxon>
        <taxon>Dikarya</taxon>
        <taxon>Ascomycota</taxon>
        <taxon>Pezizomycotina</taxon>
        <taxon>Sordariomycetes</taxon>
        <taxon>Hypocreomycetidae</taxon>
        <taxon>Hypocreales</taxon>
        <taxon>Bionectriaceae</taxon>
        <taxon>Clonostachys</taxon>
    </lineage>
</organism>
<evidence type="ECO:0000256" key="1">
    <source>
        <dbReference type="ARBA" id="ARBA00022737"/>
    </source>
</evidence>
<protein>
    <recommendedName>
        <fullName evidence="3">RelA/SpoT domain-containing protein</fullName>
    </recommendedName>
</protein>
<dbReference type="EMBL" id="CABFNS010000741">
    <property type="protein sequence ID" value="VUC25861.1"/>
    <property type="molecule type" value="Genomic_DNA"/>
</dbReference>
<name>A0ABY6U7K2_BIOOC</name>
<evidence type="ECO:0000313" key="5">
    <source>
        <dbReference type="Proteomes" id="UP000766486"/>
    </source>
</evidence>
<dbReference type="Pfam" id="PF04607">
    <property type="entry name" value="RelA_SpoT"/>
    <property type="match status" value="1"/>
</dbReference>
<dbReference type="Pfam" id="PF24883">
    <property type="entry name" value="NPHP3_N"/>
    <property type="match status" value="1"/>
</dbReference>
<dbReference type="InterPro" id="IPR056884">
    <property type="entry name" value="NPHP3-like_N"/>
</dbReference>
<keyword evidence="1" id="KW-0677">Repeat</keyword>
<dbReference type="PANTHER" id="PTHR10039">
    <property type="entry name" value="AMELOGENIN"/>
    <property type="match status" value="1"/>
</dbReference>
<dbReference type="Proteomes" id="UP000766486">
    <property type="component" value="Unassembled WGS sequence"/>
</dbReference>
<dbReference type="SUPFAM" id="SSF81301">
    <property type="entry name" value="Nucleotidyltransferase"/>
    <property type="match status" value="1"/>
</dbReference>
<dbReference type="CDD" id="cd05399">
    <property type="entry name" value="NT_Rel-Spo_like"/>
    <property type="match status" value="1"/>
</dbReference>
<dbReference type="PANTHER" id="PTHR10039:SF5">
    <property type="entry name" value="NACHT DOMAIN-CONTAINING PROTEIN"/>
    <property type="match status" value="1"/>
</dbReference>
<feature type="region of interest" description="Disordered" evidence="2">
    <location>
        <begin position="25"/>
        <end position="59"/>
    </location>
</feature>
<dbReference type="SUPFAM" id="SSF52540">
    <property type="entry name" value="P-loop containing nucleoside triphosphate hydrolases"/>
    <property type="match status" value="1"/>
</dbReference>
<dbReference type="InterPro" id="IPR043519">
    <property type="entry name" value="NT_sf"/>
</dbReference>
<evidence type="ECO:0000256" key="2">
    <source>
        <dbReference type="SAM" id="MobiDB-lite"/>
    </source>
</evidence>
<feature type="compositionally biased region" description="Polar residues" evidence="2">
    <location>
        <begin position="34"/>
        <end position="59"/>
    </location>
</feature>
<evidence type="ECO:0000313" key="4">
    <source>
        <dbReference type="EMBL" id="VUC25861.1"/>
    </source>
</evidence>
<dbReference type="Gene3D" id="3.40.50.300">
    <property type="entry name" value="P-loop containing nucleotide triphosphate hydrolases"/>
    <property type="match status" value="1"/>
</dbReference>
<gene>
    <name evidence="4" type="ORF">CLO192961_LOCUS176468</name>
</gene>